<accession>A0A2H0X013</accession>
<comment type="caution">
    <text evidence="1">The sequence shown here is derived from an EMBL/GenBank/DDBJ whole genome shotgun (WGS) entry which is preliminary data.</text>
</comment>
<dbReference type="EMBL" id="PEYY01000024">
    <property type="protein sequence ID" value="PIS18191.1"/>
    <property type="molecule type" value="Genomic_DNA"/>
</dbReference>
<proteinExistence type="predicted"/>
<evidence type="ECO:0000313" key="1">
    <source>
        <dbReference type="EMBL" id="PIS18191.1"/>
    </source>
</evidence>
<dbReference type="Proteomes" id="UP000229574">
    <property type="component" value="Unassembled WGS sequence"/>
</dbReference>
<dbReference type="AlphaFoldDB" id="A0A2H0X013"/>
<name>A0A2H0X013_9BACT</name>
<organism evidence="1 2">
    <name type="scientific">Candidatus Collierbacteria bacterium CG09_land_8_20_14_0_10_46_12</name>
    <dbReference type="NCBI Taxonomy" id="1974533"/>
    <lineage>
        <taxon>Bacteria</taxon>
        <taxon>Candidatus Collieribacteriota</taxon>
    </lineage>
</organism>
<reference evidence="2" key="1">
    <citation type="submission" date="2017-09" db="EMBL/GenBank/DDBJ databases">
        <title>Depth-based differentiation of microbial function through sediment-hosted aquifers and enrichment of novel symbionts in the deep terrestrial subsurface.</title>
        <authorList>
            <person name="Probst A.J."/>
            <person name="Ladd B."/>
            <person name="Jarett J.K."/>
            <person name="Geller-Mcgrath D.E."/>
            <person name="Sieber C.M.K."/>
            <person name="Emerson J.B."/>
            <person name="Anantharaman K."/>
            <person name="Thomas B.C."/>
            <person name="Malmstrom R."/>
            <person name="Stieglmeier M."/>
            <person name="Klingl A."/>
            <person name="Woyke T."/>
            <person name="Ryan C.M."/>
            <person name="Banfield J.F."/>
        </authorList>
    </citation>
    <scope>NUCLEOTIDE SEQUENCE [LARGE SCALE GENOMIC DNA]</scope>
</reference>
<protein>
    <submittedName>
        <fullName evidence="1">Uncharacterized protein</fullName>
    </submittedName>
</protein>
<gene>
    <name evidence="1" type="ORF">COT54_00605</name>
</gene>
<sequence>MSDSIIVATTQDHLDIETIQDDMVILKNGICSLVIQVSAINFGLLSEEEQDATIYSYAGLLNSLSFPIQIVIKSEKKDISAYLELLGTQEKKLKDEILKERMKAYREFIQTTITEQNVLDKKFYIIVSYQIVTLSGKVEISEDLLLKAKADLEPKRDHIIKQLVRIGLTANQLNSQSLMKLFHSFYNSTVKGQKFTTASDYEQAIVAPNIAK</sequence>
<evidence type="ECO:0000313" key="2">
    <source>
        <dbReference type="Proteomes" id="UP000229574"/>
    </source>
</evidence>